<dbReference type="InterPro" id="IPR003356">
    <property type="entry name" value="DNA_methylase_A-5"/>
</dbReference>
<dbReference type="InterPro" id="IPR052916">
    <property type="entry name" value="Type-I_RE_MTase_Subunit"/>
</dbReference>
<dbReference type="GO" id="GO:0003677">
    <property type="term" value="F:DNA binding"/>
    <property type="evidence" value="ECO:0007669"/>
    <property type="project" value="InterPro"/>
</dbReference>
<sequence length="563" mass="63898">MSLLESSQVKSSQVKSSGIITPDLRQQQAFLNELDARLWKAADQLRNQLDAANYKHIVLGLIFLKYISDSFTDFRKKLSTELQDPQNPFYLDPNGYSAEEYQAQLEEEMEERDNYTAENIFWVPAQARWENLKNVVILRKGSELPWGGTFRGVANLIDDAFTAIEKENPKLKGIIQRISGFDVEEQTLIGLVNLFSDTHFNQPTYNGEPISLAAKDILGHVYEYFLGEFALAEGKKGGQYFTPKSIVTLIVEMLQPYQGRIYDPAMGSGGFFVQTEKFIEAHQGNINQVSIYGQESNPTTWKLAAMNMAIRGIEFDFGKSNADSFKQPQHIDKKMDFVMANPPFNMKDWWNESLQDDPRWQYGIPPEGNANFAWLQHMLYHLSPNGRMGLLLANGSMSSQTGSEGEIRQRLLEADLVECMVALPGQLFTNTQIPACIWFLNKNKPRAKEVLFIDAREIGYMKDRVLRDFTAEDIAKIADTYHAWQQNNGYENQAGFCYAASLDEIANNDFVLTPGRYVGTAEQQDDGIPFAEKMQKLTALLNQQFEQGRALEEEIRKSLGILG</sequence>
<dbReference type="PANTHER" id="PTHR42998:SF1">
    <property type="entry name" value="TYPE I RESTRICTION ENZYME HINDI METHYLASE SUBUNIT"/>
    <property type="match status" value="1"/>
</dbReference>
<evidence type="ECO:0000259" key="8">
    <source>
        <dbReference type="Pfam" id="PF02384"/>
    </source>
</evidence>
<dbReference type="Gene3D" id="1.20.1260.30">
    <property type="match status" value="1"/>
</dbReference>
<accession>A0A921HBX1</accession>
<keyword evidence="3" id="KW-0489">Methyltransferase</keyword>
<name>A0A921HBX1_9PAST</name>
<dbReference type="PANTHER" id="PTHR42998">
    <property type="entry name" value="TYPE I RESTRICTION ENZYME HINDVIIP M PROTEIN-RELATED"/>
    <property type="match status" value="1"/>
</dbReference>
<comment type="similarity">
    <text evidence="1">Belongs to the N(4)/N(6)-methyltransferase family.</text>
</comment>
<evidence type="ECO:0000256" key="4">
    <source>
        <dbReference type="ARBA" id="ARBA00022679"/>
    </source>
</evidence>
<dbReference type="GO" id="GO:0008170">
    <property type="term" value="F:N-methyltransferase activity"/>
    <property type="evidence" value="ECO:0007669"/>
    <property type="project" value="InterPro"/>
</dbReference>
<dbReference type="GO" id="GO:0032259">
    <property type="term" value="P:methylation"/>
    <property type="evidence" value="ECO:0007669"/>
    <property type="project" value="UniProtKB-KW"/>
</dbReference>
<dbReference type="GO" id="GO:0009007">
    <property type="term" value="F:site-specific DNA-methyltransferase (adenine-specific) activity"/>
    <property type="evidence" value="ECO:0007669"/>
    <property type="project" value="UniProtKB-EC"/>
</dbReference>
<dbReference type="InterPro" id="IPR029063">
    <property type="entry name" value="SAM-dependent_MTases_sf"/>
</dbReference>
<comment type="caution">
    <text evidence="10">The sequence shown here is derived from an EMBL/GenBank/DDBJ whole genome shotgun (WGS) entry which is preliminary data.</text>
</comment>
<feature type="domain" description="DNA methylase adenine-specific" evidence="8">
    <location>
        <begin position="214"/>
        <end position="526"/>
    </location>
</feature>
<protein>
    <recommendedName>
        <fullName evidence="2">site-specific DNA-methyltransferase (adenine-specific)</fullName>
        <ecNumber evidence="2">2.1.1.72</ecNumber>
    </recommendedName>
</protein>
<dbReference type="EMBL" id="DYVQ01000103">
    <property type="protein sequence ID" value="HJF74984.1"/>
    <property type="molecule type" value="Genomic_DNA"/>
</dbReference>
<keyword evidence="6" id="KW-0680">Restriction system</keyword>
<dbReference type="Proteomes" id="UP000749334">
    <property type="component" value="Unassembled WGS sequence"/>
</dbReference>
<dbReference type="InterPro" id="IPR022749">
    <property type="entry name" value="D12N6_MeTrfase_N"/>
</dbReference>
<proteinExistence type="inferred from homology"/>
<evidence type="ECO:0000313" key="10">
    <source>
        <dbReference type="EMBL" id="HJF74984.1"/>
    </source>
</evidence>
<keyword evidence="5" id="KW-0949">S-adenosyl-L-methionine</keyword>
<evidence type="ECO:0000256" key="5">
    <source>
        <dbReference type="ARBA" id="ARBA00022691"/>
    </source>
</evidence>
<dbReference type="Gene3D" id="3.40.50.150">
    <property type="entry name" value="Vaccinia Virus protein VP39"/>
    <property type="match status" value="1"/>
</dbReference>
<dbReference type="GO" id="GO:0009307">
    <property type="term" value="P:DNA restriction-modification system"/>
    <property type="evidence" value="ECO:0007669"/>
    <property type="project" value="UniProtKB-KW"/>
</dbReference>
<organism evidence="10 11">
    <name type="scientific">Gallibacterium anatis</name>
    <dbReference type="NCBI Taxonomy" id="750"/>
    <lineage>
        <taxon>Bacteria</taxon>
        <taxon>Pseudomonadati</taxon>
        <taxon>Pseudomonadota</taxon>
        <taxon>Gammaproteobacteria</taxon>
        <taxon>Pasteurellales</taxon>
        <taxon>Pasteurellaceae</taxon>
        <taxon>Gallibacterium</taxon>
    </lineage>
</organism>
<keyword evidence="4" id="KW-0808">Transferase</keyword>
<evidence type="ECO:0000256" key="6">
    <source>
        <dbReference type="ARBA" id="ARBA00022747"/>
    </source>
</evidence>
<evidence type="ECO:0000256" key="2">
    <source>
        <dbReference type="ARBA" id="ARBA00011900"/>
    </source>
</evidence>
<dbReference type="Pfam" id="PF12161">
    <property type="entry name" value="HsdM_N"/>
    <property type="match status" value="1"/>
</dbReference>
<evidence type="ECO:0000256" key="7">
    <source>
        <dbReference type="ARBA" id="ARBA00047942"/>
    </source>
</evidence>
<feature type="domain" description="N6 adenine-specific DNA methyltransferase N-terminal" evidence="9">
    <location>
        <begin position="34"/>
        <end position="189"/>
    </location>
</feature>
<reference evidence="10" key="1">
    <citation type="journal article" date="2021" name="PeerJ">
        <title>Extensive microbial diversity within the chicken gut microbiome revealed by metagenomics and culture.</title>
        <authorList>
            <person name="Gilroy R."/>
            <person name="Ravi A."/>
            <person name="Getino M."/>
            <person name="Pursley I."/>
            <person name="Horton D.L."/>
            <person name="Alikhan N.F."/>
            <person name="Baker D."/>
            <person name="Gharbi K."/>
            <person name="Hall N."/>
            <person name="Watson M."/>
            <person name="Adriaenssens E.M."/>
            <person name="Foster-Nyarko E."/>
            <person name="Jarju S."/>
            <person name="Secka A."/>
            <person name="Antonio M."/>
            <person name="Oren A."/>
            <person name="Chaudhuri R.R."/>
            <person name="La Ragione R."/>
            <person name="Hildebrand F."/>
            <person name="Pallen M.J."/>
        </authorList>
    </citation>
    <scope>NUCLEOTIDE SEQUENCE</scope>
    <source>
        <strain evidence="10">ChiHjej11B10-15683</strain>
    </source>
</reference>
<reference evidence="10" key="2">
    <citation type="submission" date="2021-09" db="EMBL/GenBank/DDBJ databases">
        <authorList>
            <person name="Gilroy R."/>
        </authorList>
    </citation>
    <scope>NUCLEOTIDE SEQUENCE</scope>
    <source>
        <strain evidence="10">ChiHjej11B10-15683</strain>
    </source>
</reference>
<gene>
    <name evidence="10" type="ORF">K8W15_12540</name>
</gene>
<evidence type="ECO:0000256" key="3">
    <source>
        <dbReference type="ARBA" id="ARBA00022603"/>
    </source>
</evidence>
<evidence type="ECO:0000259" key="9">
    <source>
        <dbReference type="Pfam" id="PF12161"/>
    </source>
</evidence>
<evidence type="ECO:0000313" key="11">
    <source>
        <dbReference type="Proteomes" id="UP000749334"/>
    </source>
</evidence>
<dbReference type="InterPro" id="IPR038333">
    <property type="entry name" value="T1MK-like_N_sf"/>
</dbReference>
<dbReference type="PRINTS" id="PR00507">
    <property type="entry name" value="N12N6MTFRASE"/>
</dbReference>
<evidence type="ECO:0000256" key="1">
    <source>
        <dbReference type="ARBA" id="ARBA00006594"/>
    </source>
</evidence>
<dbReference type="Pfam" id="PF02384">
    <property type="entry name" value="N6_Mtase"/>
    <property type="match status" value="1"/>
</dbReference>
<dbReference type="AlphaFoldDB" id="A0A921HBX1"/>
<dbReference type="EC" id="2.1.1.72" evidence="2"/>
<comment type="catalytic activity">
    <reaction evidence="7">
        <text>a 2'-deoxyadenosine in DNA + S-adenosyl-L-methionine = an N(6)-methyl-2'-deoxyadenosine in DNA + S-adenosyl-L-homocysteine + H(+)</text>
        <dbReference type="Rhea" id="RHEA:15197"/>
        <dbReference type="Rhea" id="RHEA-COMP:12418"/>
        <dbReference type="Rhea" id="RHEA-COMP:12419"/>
        <dbReference type="ChEBI" id="CHEBI:15378"/>
        <dbReference type="ChEBI" id="CHEBI:57856"/>
        <dbReference type="ChEBI" id="CHEBI:59789"/>
        <dbReference type="ChEBI" id="CHEBI:90615"/>
        <dbReference type="ChEBI" id="CHEBI:90616"/>
        <dbReference type="EC" id="2.1.1.72"/>
    </reaction>
</comment>
<dbReference type="SUPFAM" id="SSF53335">
    <property type="entry name" value="S-adenosyl-L-methionine-dependent methyltransferases"/>
    <property type="match status" value="1"/>
</dbReference>